<evidence type="ECO:0000256" key="5">
    <source>
        <dbReference type="ARBA" id="ARBA00023251"/>
    </source>
</evidence>
<dbReference type="SUPFAM" id="SSF52540">
    <property type="entry name" value="P-loop containing nucleoside triphosphate hydrolases"/>
    <property type="match status" value="1"/>
</dbReference>
<dbReference type="InterPro" id="IPR027417">
    <property type="entry name" value="P-loop_NTPase"/>
</dbReference>
<dbReference type="PANTHER" id="PTHR42711">
    <property type="entry name" value="ABC TRANSPORTER ATP-BINDING PROTEIN"/>
    <property type="match status" value="1"/>
</dbReference>
<dbReference type="InterPro" id="IPR003593">
    <property type="entry name" value="AAA+_ATPase"/>
</dbReference>
<dbReference type="Pfam" id="PF00005">
    <property type="entry name" value="ABC_tran"/>
    <property type="match status" value="1"/>
</dbReference>
<dbReference type="CDD" id="cd03230">
    <property type="entry name" value="ABC_DR_subfamily_A"/>
    <property type="match status" value="1"/>
</dbReference>
<evidence type="ECO:0000313" key="7">
    <source>
        <dbReference type="EMBL" id="MBP2473259.1"/>
    </source>
</evidence>
<dbReference type="PROSITE" id="PS00211">
    <property type="entry name" value="ABC_TRANSPORTER_1"/>
    <property type="match status" value="1"/>
</dbReference>
<keyword evidence="8" id="KW-1185">Reference proteome</keyword>
<keyword evidence="5" id="KW-0046">Antibiotic resistance</keyword>
<evidence type="ECO:0000256" key="4">
    <source>
        <dbReference type="ARBA" id="ARBA00022840"/>
    </source>
</evidence>
<proteinExistence type="predicted"/>
<evidence type="ECO:0000256" key="1">
    <source>
        <dbReference type="ARBA" id="ARBA00004202"/>
    </source>
</evidence>
<feature type="domain" description="ABC transporter" evidence="6">
    <location>
        <begin position="6"/>
        <end position="231"/>
    </location>
</feature>
<organism evidence="7 8">
    <name type="scientific">Crossiella equi</name>
    <dbReference type="NCBI Taxonomy" id="130796"/>
    <lineage>
        <taxon>Bacteria</taxon>
        <taxon>Bacillati</taxon>
        <taxon>Actinomycetota</taxon>
        <taxon>Actinomycetes</taxon>
        <taxon>Pseudonocardiales</taxon>
        <taxon>Pseudonocardiaceae</taxon>
        <taxon>Crossiella</taxon>
    </lineage>
</organism>
<dbReference type="PROSITE" id="PS50893">
    <property type="entry name" value="ABC_TRANSPORTER_2"/>
    <property type="match status" value="1"/>
</dbReference>
<sequence length="297" mass="32590">MNGNVIEVEDLHYRYGGHSAVRGIGFTVRRGETFALLGTNGAGKTTTLEVLEGFRRPSRGRVRVLGLDPRADRTPLKARMGVMLQSAGLIEELTVAETLRLWQNLSTRNDDVVRTLSEVDLSHRSDVQVDKLSGGERRRLDFAIATWGAPELVVLDEPTTGLDPESRQRLWARVAELKRGGSTILLTTHYLEEAEALADQVTIMHAGRAQLSGTLHEVLSGQPARVTADLPQGTPELPPLQGTSTVDGTTLRVETLALQEDLTTLLSWAREHRVRLTNLNASPASLHEVFLAASERN</sequence>
<dbReference type="Gene3D" id="3.40.50.300">
    <property type="entry name" value="P-loop containing nucleotide triphosphate hydrolases"/>
    <property type="match status" value="1"/>
</dbReference>
<dbReference type="PANTHER" id="PTHR42711:SF17">
    <property type="entry name" value="ABC TRANSPORTER ATP-BINDING PROTEIN"/>
    <property type="match status" value="1"/>
</dbReference>
<dbReference type="Proteomes" id="UP001519363">
    <property type="component" value="Unassembled WGS sequence"/>
</dbReference>
<keyword evidence="4 7" id="KW-0067">ATP-binding</keyword>
<dbReference type="InterPro" id="IPR003439">
    <property type="entry name" value="ABC_transporter-like_ATP-bd"/>
</dbReference>
<comment type="subcellular location">
    <subcellularLocation>
        <location evidence="1">Cell membrane</location>
        <topology evidence="1">Peripheral membrane protein</topology>
    </subcellularLocation>
</comment>
<dbReference type="InterPro" id="IPR017871">
    <property type="entry name" value="ABC_transporter-like_CS"/>
</dbReference>
<evidence type="ECO:0000256" key="3">
    <source>
        <dbReference type="ARBA" id="ARBA00022741"/>
    </source>
</evidence>
<reference evidence="7 8" key="1">
    <citation type="submission" date="2021-03" db="EMBL/GenBank/DDBJ databases">
        <title>Sequencing the genomes of 1000 actinobacteria strains.</title>
        <authorList>
            <person name="Klenk H.-P."/>
        </authorList>
    </citation>
    <scope>NUCLEOTIDE SEQUENCE [LARGE SCALE GENOMIC DNA]</scope>
    <source>
        <strain evidence="7 8">DSM 44580</strain>
    </source>
</reference>
<dbReference type="EMBL" id="JAGIOO010000001">
    <property type="protein sequence ID" value="MBP2473259.1"/>
    <property type="molecule type" value="Genomic_DNA"/>
</dbReference>
<dbReference type="GO" id="GO:0005524">
    <property type="term" value="F:ATP binding"/>
    <property type="evidence" value="ECO:0007669"/>
    <property type="project" value="UniProtKB-KW"/>
</dbReference>
<accession>A0ABS5AAP2</accession>
<name>A0ABS5AAP2_9PSEU</name>
<gene>
    <name evidence="7" type="ORF">JOF53_002131</name>
</gene>
<dbReference type="SMART" id="SM00382">
    <property type="entry name" value="AAA"/>
    <property type="match status" value="1"/>
</dbReference>
<keyword evidence="3" id="KW-0547">Nucleotide-binding</keyword>
<comment type="caution">
    <text evidence="7">The sequence shown here is derived from an EMBL/GenBank/DDBJ whole genome shotgun (WGS) entry which is preliminary data.</text>
</comment>
<dbReference type="InterPro" id="IPR050763">
    <property type="entry name" value="ABC_transporter_ATP-binding"/>
</dbReference>
<protein>
    <submittedName>
        <fullName evidence="7">ABC-2 type transport system ATP-binding protein</fullName>
    </submittedName>
</protein>
<keyword evidence="2" id="KW-0813">Transport</keyword>
<evidence type="ECO:0000256" key="2">
    <source>
        <dbReference type="ARBA" id="ARBA00022448"/>
    </source>
</evidence>
<evidence type="ECO:0000313" key="8">
    <source>
        <dbReference type="Proteomes" id="UP001519363"/>
    </source>
</evidence>
<dbReference type="RefSeq" id="WP_086788001.1">
    <property type="nucleotide sequence ID" value="NZ_JAGIOO010000001.1"/>
</dbReference>
<evidence type="ECO:0000259" key="6">
    <source>
        <dbReference type="PROSITE" id="PS50893"/>
    </source>
</evidence>